<sequence>MQSKRRAKARRPSAEVLFSPARCMKFRSGQSVNTLHSSLYASQICNSRGAQGNNSAAAALPMHMAAGRDGRTALHSLGWKFYYWGSALQLSVSLRAPIASPVIPQGERSVLFFFANAASRLRDIRPAFLQASCRAKSHAGPTRTPCCSSFKQSKATATLASPPSHSRTAAASTTLPSHLACLACLRVALSHLDHHRRNLRASRVLSDSPPSTFSPAILCLALYHIDTISPSHPPPHPRPTDQMCASTTT</sequence>
<name>M9MF34_PSEA3</name>
<proteinExistence type="predicted"/>
<feature type="region of interest" description="Disordered" evidence="1">
    <location>
        <begin position="230"/>
        <end position="249"/>
    </location>
</feature>
<organism evidence="2 3">
    <name type="scientific">Pseudozyma antarctica (strain T-34)</name>
    <name type="common">Yeast</name>
    <name type="synonym">Candida antarctica</name>
    <dbReference type="NCBI Taxonomy" id="1151754"/>
    <lineage>
        <taxon>Eukaryota</taxon>
        <taxon>Fungi</taxon>
        <taxon>Dikarya</taxon>
        <taxon>Basidiomycota</taxon>
        <taxon>Ustilaginomycotina</taxon>
        <taxon>Ustilaginomycetes</taxon>
        <taxon>Ustilaginales</taxon>
        <taxon>Ustilaginaceae</taxon>
        <taxon>Moesziomyces</taxon>
    </lineage>
</organism>
<evidence type="ECO:0000256" key="1">
    <source>
        <dbReference type="SAM" id="MobiDB-lite"/>
    </source>
</evidence>
<evidence type="ECO:0000313" key="3">
    <source>
        <dbReference type="Proteomes" id="UP000011976"/>
    </source>
</evidence>
<dbReference type="AlphaFoldDB" id="M9MF34"/>
<accession>M9MF34</accession>
<reference evidence="3" key="1">
    <citation type="journal article" date="2013" name="Genome Announc.">
        <title>Genome sequence of the basidiomycetous yeast Pseudozyma antarctica T-34, a producer of the glycolipid biosurfactants mannosylerythritol lipids.</title>
        <authorList>
            <person name="Morita T."/>
            <person name="Koike H."/>
            <person name="Koyama Y."/>
            <person name="Hagiwara H."/>
            <person name="Ito E."/>
            <person name="Fukuoka T."/>
            <person name="Imura T."/>
            <person name="Machida M."/>
            <person name="Kitamoto D."/>
        </authorList>
    </citation>
    <scope>NUCLEOTIDE SEQUENCE [LARGE SCALE GENOMIC DNA]</scope>
    <source>
        <strain evidence="3">T-34</strain>
    </source>
</reference>
<dbReference type="Proteomes" id="UP000011976">
    <property type="component" value="Unassembled WGS sequence"/>
</dbReference>
<dbReference type="EMBL" id="DF196775">
    <property type="protein sequence ID" value="GAC73982.1"/>
    <property type="molecule type" value="Genomic_DNA"/>
</dbReference>
<evidence type="ECO:0000313" key="2">
    <source>
        <dbReference type="EMBL" id="GAC73982.1"/>
    </source>
</evidence>
<protein>
    <submittedName>
        <fullName evidence="2">Uncharacterized protein</fullName>
    </submittedName>
</protein>
<gene>
    <name evidence="2" type="ORF">PANT_9d00367</name>
</gene>